<dbReference type="Proteomes" id="UP000195440">
    <property type="component" value="Unassembled WGS sequence"/>
</dbReference>
<dbReference type="InterPro" id="IPR036388">
    <property type="entry name" value="WH-like_DNA-bd_sf"/>
</dbReference>
<proteinExistence type="predicted"/>
<dbReference type="InterPro" id="IPR010982">
    <property type="entry name" value="Lambda_DNA-bd_dom_sf"/>
</dbReference>
<keyword evidence="3" id="KW-1185">Reference proteome</keyword>
<dbReference type="GO" id="GO:0003677">
    <property type="term" value="F:DNA binding"/>
    <property type="evidence" value="ECO:0007669"/>
    <property type="project" value="InterPro"/>
</dbReference>
<name>A0A1Y3P7M9_9PSED</name>
<dbReference type="PROSITE" id="PS50943">
    <property type="entry name" value="HTH_CROC1"/>
    <property type="match status" value="1"/>
</dbReference>
<evidence type="ECO:0000259" key="1">
    <source>
        <dbReference type="PROSITE" id="PS50943"/>
    </source>
</evidence>
<dbReference type="InterPro" id="IPR001387">
    <property type="entry name" value="Cro/C1-type_HTH"/>
</dbReference>
<evidence type="ECO:0000313" key="2">
    <source>
        <dbReference type="EMBL" id="OUM75827.1"/>
    </source>
</evidence>
<comment type="caution">
    <text evidence="2">The sequence shown here is derived from an EMBL/GenBank/DDBJ whole genome shotgun (WGS) entry which is preliminary data.</text>
</comment>
<protein>
    <recommendedName>
        <fullName evidence="1">HTH cro/C1-type domain-containing protein</fullName>
    </recommendedName>
</protein>
<dbReference type="CDD" id="cd00093">
    <property type="entry name" value="HTH_XRE"/>
    <property type="match status" value="1"/>
</dbReference>
<dbReference type="EMBL" id="LOHF01000001">
    <property type="protein sequence ID" value="OUM75827.1"/>
    <property type="molecule type" value="Genomic_DNA"/>
</dbReference>
<feature type="domain" description="HTH cro/C1-type" evidence="1">
    <location>
        <begin position="28"/>
        <end position="80"/>
    </location>
</feature>
<dbReference type="SUPFAM" id="SSF47413">
    <property type="entry name" value="lambda repressor-like DNA-binding domains"/>
    <property type="match status" value="1"/>
</dbReference>
<evidence type="ECO:0000313" key="3">
    <source>
        <dbReference type="Proteomes" id="UP000195440"/>
    </source>
</evidence>
<accession>A0A1Y3P7M9</accession>
<dbReference type="AlphaFoldDB" id="A0A1Y3P7M9"/>
<reference evidence="2 3" key="1">
    <citation type="journal article" date="2017" name="Syst. Appl. Microbiol.">
        <title>Pseudomonas caspiana sp. nov., a citrus pathogen in the Pseudomonas syringae phylogenetic group.</title>
        <authorList>
            <person name="Busquets A."/>
            <person name="Gomila M."/>
            <person name="Beiki F."/>
            <person name="Mulet M."/>
            <person name="Rahimian H."/>
            <person name="Garcia-Valdes E."/>
            <person name="Lalucat J."/>
        </authorList>
    </citation>
    <scope>NUCLEOTIDE SEQUENCE [LARGE SCALE GENOMIC DNA]</scope>
    <source>
        <strain evidence="2 3">FBF102</strain>
    </source>
</reference>
<dbReference type="Gene3D" id="1.10.10.10">
    <property type="entry name" value="Winged helix-like DNA-binding domain superfamily/Winged helix DNA-binding domain"/>
    <property type="match status" value="1"/>
</dbReference>
<dbReference type="SMART" id="SM00530">
    <property type="entry name" value="HTH_XRE"/>
    <property type="match status" value="1"/>
</dbReference>
<gene>
    <name evidence="2" type="ORF">AUC60_01605</name>
</gene>
<sequence>MALGKRGIPFRFERMGKMSLRTALASALQLLRRARGMSQSAFGASVTQSHISLLESAGTSVSTDTLHDLCKALEMHPVAFMTLVYSAHSQLTPAEVLALAKEELVQQGLIDQVIESAPQNHPHPRVSSAAKAREAVHELKEAGHTQAEIARRLNMAESSVRRHWHRIED</sequence>
<organism evidence="2 3">
    <name type="scientific">Pseudomonas caspiana</name>
    <dbReference type="NCBI Taxonomy" id="1451454"/>
    <lineage>
        <taxon>Bacteria</taxon>
        <taxon>Pseudomonadati</taxon>
        <taxon>Pseudomonadota</taxon>
        <taxon>Gammaproteobacteria</taxon>
        <taxon>Pseudomonadales</taxon>
        <taxon>Pseudomonadaceae</taxon>
        <taxon>Pseudomonas</taxon>
    </lineage>
</organism>
<dbReference type="Gene3D" id="1.10.260.40">
    <property type="entry name" value="lambda repressor-like DNA-binding domains"/>
    <property type="match status" value="1"/>
</dbReference>